<gene>
    <name evidence="7" type="ORF">LNKW23_42890</name>
</gene>
<dbReference type="EMBL" id="BSYI01000050">
    <property type="protein sequence ID" value="GMG85073.1"/>
    <property type="molecule type" value="Genomic_DNA"/>
</dbReference>
<feature type="chain" id="PRO_5045162460" evidence="5">
    <location>
        <begin position="35"/>
        <end position="536"/>
    </location>
</feature>
<evidence type="ECO:0000256" key="4">
    <source>
        <dbReference type="ARBA" id="ARBA00022729"/>
    </source>
</evidence>
<sequence length="536" mass="56753">MMQPGLRFSPAAGPALAALALLGLGAGLPGPAAAQDDTIVIARDNDFNTLDPSRSWCDSCQIYLTAVYDQLVRVGADNETLEPRIASGWTISEDGTRYTFTLDPDAVFSDGSPVEAKDVAFSLLRLKNLKAGASFLADGIAAIDAVDARTVAVTLTAPDPEFLGKVSSPYGAIINADLAAEHGATAGADAAETDRGEEWLLENSAGSGAYVLESYRPDDELRLAANPNYWRAAPDASAIVIREVEDAVSQMQALQSGAVDIAMQVDADTAATVSAPDVVTELVPSFNFVYVALSPGAKALEVELTRELREAVALAIDYEGVLEFTTGGAANLIASPIPPGFPGTKGLPMPKQDLARAKALLAEAGQPDGFTLIAAYPEINIYGVDLSIMMQKVQQDLAGIGVEVQLEPVTFPVWRERVGGDHIPLTAVYFAPDYYGSGQYAGYFGMIPGAGWYGRAGGDEVPGLKNAAMMALMEEVRTASPEAAVDLYHRMALEMISDRVIIPLVNPSLVLAYRKGISGMRYAVCCNLPLEELVKE</sequence>
<organism evidence="7 8">
    <name type="scientific">Paralimibaculum aggregatum</name>
    <dbReference type="NCBI Taxonomy" id="3036245"/>
    <lineage>
        <taxon>Bacteria</taxon>
        <taxon>Pseudomonadati</taxon>
        <taxon>Pseudomonadota</taxon>
        <taxon>Alphaproteobacteria</taxon>
        <taxon>Rhodobacterales</taxon>
        <taxon>Paracoccaceae</taxon>
        <taxon>Paralimibaculum</taxon>
    </lineage>
</organism>
<evidence type="ECO:0000313" key="8">
    <source>
        <dbReference type="Proteomes" id="UP001239909"/>
    </source>
</evidence>
<dbReference type="PANTHER" id="PTHR30290:SF10">
    <property type="entry name" value="PERIPLASMIC OLIGOPEPTIDE-BINDING PROTEIN-RELATED"/>
    <property type="match status" value="1"/>
</dbReference>
<dbReference type="CDD" id="cd08512">
    <property type="entry name" value="PBP2_NikA_DppA_OppA_like_7"/>
    <property type="match status" value="1"/>
</dbReference>
<evidence type="ECO:0000313" key="7">
    <source>
        <dbReference type="EMBL" id="GMG85073.1"/>
    </source>
</evidence>
<keyword evidence="4 5" id="KW-0732">Signal</keyword>
<reference evidence="7 8" key="1">
    <citation type="submission" date="2023-04" db="EMBL/GenBank/DDBJ databases">
        <title>Marinoamorphus aggregata gen. nov., sp. Nov., isolate from tissue of brittle star Ophioplocus japonicus.</title>
        <authorList>
            <person name="Kawano K."/>
            <person name="Sawayama S."/>
            <person name="Nakagawa S."/>
        </authorList>
    </citation>
    <scope>NUCLEOTIDE SEQUENCE [LARGE SCALE GENOMIC DNA]</scope>
    <source>
        <strain evidence="7 8">NKW23</strain>
    </source>
</reference>
<dbReference type="SUPFAM" id="SSF53850">
    <property type="entry name" value="Periplasmic binding protein-like II"/>
    <property type="match status" value="1"/>
</dbReference>
<evidence type="ECO:0000256" key="3">
    <source>
        <dbReference type="ARBA" id="ARBA00022448"/>
    </source>
</evidence>
<dbReference type="PIRSF" id="PIRSF002741">
    <property type="entry name" value="MppA"/>
    <property type="match status" value="1"/>
</dbReference>
<comment type="caution">
    <text evidence="7">The sequence shown here is derived from an EMBL/GenBank/DDBJ whole genome shotgun (WGS) entry which is preliminary data.</text>
</comment>
<evidence type="ECO:0000256" key="2">
    <source>
        <dbReference type="ARBA" id="ARBA00005695"/>
    </source>
</evidence>
<name>A0ABQ6LSL7_9RHOB</name>
<feature type="signal peptide" evidence="5">
    <location>
        <begin position="1"/>
        <end position="34"/>
    </location>
</feature>
<dbReference type="InterPro" id="IPR039424">
    <property type="entry name" value="SBP_5"/>
</dbReference>
<dbReference type="Gene3D" id="3.10.105.10">
    <property type="entry name" value="Dipeptide-binding Protein, Domain 3"/>
    <property type="match status" value="1"/>
</dbReference>
<keyword evidence="8" id="KW-1185">Reference proteome</keyword>
<keyword evidence="3" id="KW-0813">Transport</keyword>
<dbReference type="InterPro" id="IPR030678">
    <property type="entry name" value="Peptide/Ni-bd"/>
</dbReference>
<dbReference type="InterPro" id="IPR000914">
    <property type="entry name" value="SBP_5_dom"/>
</dbReference>
<protein>
    <submittedName>
        <fullName evidence="7">ABC transporter substrate-binding protein</fullName>
    </submittedName>
</protein>
<dbReference type="Pfam" id="PF00496">
    <property type="entry name" value="SBP_bac_5"/>
    <property type="match status" value="1"/>
</dbReference>
<proteinExistence type="inferred from homology"/>
<accession>A0ABQ6LSL7</accession>
<evidence type="ECO:0000259" key="6">
    <source>
        <dbReference type="Pfam" id="PF00496"/>
    </source>
</evidence>
<comment type="similarity">
    <text evidence="2">Belongs to the bacterial solute-binding protein 5 family.</text>
</comment>
<dbReference type="Gene3D" id="3.40.190.10">
    <property type="entry name" value="Periplasmic binding protein-like II"/>
    <property type="match status" value="1"/>
</dbReference>
<dbReference type="PANTHER" id="PTHR30290">
    <property type="entry name" value="PERIPLASMIC BINDING COMPONENT OF ABC TRANSPORTER"/>
    <property type="match status" value="1"/>
</dbReference>
<dbReference type="Proteomes" id="UP001239909">
    <property type="component" value="Unassembled WGS sequence"/>
</dbReference>
<comment type="subcellular location">
    <subcellularLocation>
        <location evidence="1">Periplasm</location>
    </subcellularLocation>
</comment>
<evidence type="ECO:0000256" key="1">
    <source>
        <dbReference type="ARBA" id="ARBA00004418"/>
    </source>
</evidence>
<evidence type="ECO:0000256" key="5">
    <source>
        <dbReference type="SAM" id="SignalP"/>
    </source>
</evidence>
<feature type="domain" description="Solute-binding protein family 5" evidence="6">
    <location>
        <begin position="81"/>
        <end position="439"/>
    </location>
</feature>